<evidence type="ECO:0000313" key="12">
    <source>
        <dbReference type="Proteomes" id="UP001240150"/>
    </source>
</evidence>
<keyword evidence="9" id="KW-0472">Membrane</keyword>
<feature type="transmembrane region" description="Helical" evidence="9">
    <location>
        <begin position="139"/>
        <end position="165"/>
    </location>
</feature>
<protein>
    <recommendedName>
        <fullName evidence="2">histidine kinase</fullName>
        <ecNumber evidence="2">2.7.13.3</ecNumber>
    </recommendedName>
</protein>
<dbReference type="RefSeq" id="WP_284921395.1">
    <property type="nucleotide sequence ID" value="NZ_CP126980.1"/>
</dbReference>
<reference evidence="11 12" key="1">
    <citation type="submission" date="2023-06" db="EMBL/GenBank/DDBJ databases">
        <authorList>
            <person name="Yushchuk O."/>
            <person name="Binda E."/>
            <person name="Ruckert-Reed C."/>
            <person name="Fedorenko V."/>
            <person name="Kalinowski J."/>
            <person name="Marinelli F."/>
        </authorList>
    </citation>
    <scope>NUCLEOTIDE SEQUENCE [LARGE SCALE GENOMIC DNA]</scope>
    <source>
        <strain evidence="11 12">NRRL 3884</strain>
    </source>
</reference>
<keyword evidence="8" id="KW-0902">Two-component regulatory system</keyword>
<evidence type="ECO:0000256" key="5">
    <source>
        <dbReference type="ARBA" id="ARBA00022741"/>
    </source>
</evidence>
<dbReference type="SUPFAM" id="SSF55874">
    <property type="entry name" value="ATPase domain of HSP90 chaperone/DNA topoisomerase II/histidine kinase"/>
    <property type="match status" value="1"/>
</dbReference>
<feature type="domain" description="Histidine kinase/HSP90-like ATPase" evidence="10">
    <location>
        <begin position="351"/>
        <end position="441"/>
    </location>
</feature>
<dbReference type="Gene3D" id="1.20.5.1930">
    <property type="match status" value="1"/>
</dbReference>
<evidence type="ECO:0000259" key="10">
    <source>
        <dbReference type="SMART" id="SM00387"/>
    </source>
</evidence>
<comment type="catalytic activity">
    <reaction evidence="1">
        <text>ATP + protein L-histidine = ADP + protein N-phospho-L-histidine.</text>
        <dbReference type="EC" id="2.7.13.3"/>
    </reaction>
</comment>
<dbReference type="InterPro" id="IPR036890">
    <property type="entry name" value="HATPase_C_sf"/>
</dbReference>
<organism evidence="11 12">
    <name type="scientific">Actinoplanes oblitus</name>
    <dbReference type="NCBI Taxonomy" id="3040509"/>
    <lineage>
        <taxon>Bacteria</taxon>
        <taxon>Bacillati</taxon>
        <taxon>Actinomycetota</taxon>
        <taxon>Actinomycetes</taxon>
        <taxon>Micromonosporales</taxon>
        <taxon>Micromonosporaceae</taxon>
        <taxon>Actinoplanes</taxon>
    </lineage>
</organism>
<evidence type="ECO:0000256" key="7">
    <source>
        <dbReference type="ARBA" id="ARBA00022840"/>
    </source>
</evidence>
<evidence type="ECO:0000256" key="8">
    <source>
        <dbReference type="ARBA" id="ARBA00023012"/>
    </source>
</evidence>
<keyword evidence="12" id="KW-1185">Reference proteome</keyword>
<dbReference type="Pfam" id="PF07730">
    <property type="entry name" value="HisKA_3"/>
    <property type="match status" value="1"/>
</dbReference>
<evidence type="ECO:0000256" key="1">
    <source>
        <dbReference type="ARBA" id="ARBA00000085"/>
    </source>
</evidence>
<dbReference type="SMART" id="SM00387">
    <property type="entry name" value="HATPase_c"/>
    <property type="match status" value="1"/>
</dbReference>
<keyword evidence="5" id="KW-0547">Nucleotide-binding</keyword>
<feature type="transmembrane region" description="Helical" evidence="9">
    <location>
        <begin position="185"/>
        <end position="204"/>
    </location>
</feature>
<dbReference type="EMBL" id="CP126980">
    <property type="protein sequence ID" value="WIM99945.1"/>
    <property type="molecule type" value="Genomic_DNA"/>
</dbReference>
<keyword evidence="3" id="KW-0597">Phosphoprotein</keyword>
<evidence type="ECO:0000256" key="4">
    <source>
        <dbReference type="ARBA" id="ARBA00022679"/>
    </source>
</evidence>
<dbReference type="Proteomes" id="UP001240150">
    <property type="component" value="Chromosome"/>
</dbReference>
<evidence type="ECO:0000256" key="6">
    <source>
        <dbReference type="ARBA" id="ARBA00022777"/>
    </source>
</evidence>
<proteinExistence type="predicted"/>
<dbReference type="GO" id="GO:0016301">
    <property type="term" value="F:kinase activity"/>
    <property type="evidence" value="ECO:0007669"/>
    <property type="project" value="UniProtKB-KW"/>
</dbReference>
<dbReference type="InterPro" id="IPR003594">
    <property type="entry name" value="HATPase_dom"/>
</dbReference>
<dbReference type="EC" id="2.7.13.3" evidence="2"/>
<keyword evidence="4" id="KW-0808">Transferase</keyword>
<dbReference type="CDD" id="cd16917">
    <property type="entry name" value="HATPase_UhpB-NarQ-NarX-like"/>
    <property type="match status" value="1"/>
</dbReference>
<dbReference type="Pfam" id="PF02518">
    <property type="entry name" value="HATPase_c"/>
    <property type="match status" value="1"/>
</dbReference>
<keyword evidence="6 11" id="KW-0418">Kinase</keyword>
<evidence type="ECO:0000313" key="11">
    <source>
        <dbReference type="EMBL" id="WIM99945.1"/>
    </source>
</evidence>
<dbReference type="Gene3D" id="3.30.565.10">
    <property type="entry name" value="Histidine kinase-like ATPase, C-terminal domain"/>
    <property type="match status" value="1"/>
</dbReference>
<keyword evidence="9" id="KW-1133">Transmembrane helix</keyword>
<gene>
    <name evidence="11" type="ORF">ACTOB_003615</name>
</gene>
<dbReference type="InterPro" id="IPR050482">
    <property type="entry name" value="Sensor_HK_TwoCompSys"/>
</dbReference>
<dbReference type="PANTHER" id="PTHR24421:SF10">
    <property type="entry name" value="NITRATE_NITRITE SENSOR PROTEIN NARQ"/>
    <property type="match status" value="1"/>
</dbReference>
<sequence length="441" mass="47134">MRTATPYHRIRGTAGCSAADSGQRAYLRRVGNAKGRCPRGHSEEHPVTSGRRWVQVWRSATYLLVSLASGVATVLALPLLCVPRLAQLWADRHRDRAGRLLGTPMASRSALRAAGPRLWAGPSTGRDLLWLPVNAVTGVAFGLTALLCVGNIVPAAVATTLWWAFEPENQPKPFIDVPVTGWATALTLGPLQILLLTALTYLCFPPMARTHARICLVVLSHSTAEQLADRVAVLTRTRADVLDAHGAELRRIERDLHDGTQARLVSIAMRLAVARQVLSDDPRDEQFLAELLRDAHEGTEEAMTELRGVIRTVYPPILADRGLAGALTAVTTRCGVPTRLDIGDIERVPAAVEAVVYFAVAEALTNVVRHSRATTAGVRVSRTADRLSVVITDDGAGGADDRLGTGLAGIRGRVLALDGTVDVDSPAGGPTTITMELPCGS</sequence>
<feature type="transmembrane region" description="Helical" evidence="9">
    <location>
        <begin position="62"/>
        <end position="86"/>
    </location>
</feature>
<accession>A0ABY8WVB1</accession>
<keyword evidence="9" id="KW-0812">Transmembrane</keyword>
<name>A0ABY8WVB1_9ACTN</name>
<keyword evidence="7" id="KW-0067">ATP-binding</keyword>
<evidence type="ECO:0000256" key="9">
    <source>
        <dbReference type="SAM" id="Phobius"/>
    </source>
</evidence>
<evidence type="ECO:0000256" key="2">
    <source>
        <dbReference type="ARBA" id="ARBA00012438"/>
    </source>
</evidence>
<dbReference type="PANTHER" id="PTHR24421">
    <property type="entry name" value="NITRATE/NITRITE SENSOR PROTEIN NARX-RELATED"/>
    <property type="match status" value="1"/>
</dbReference>
<dbReference type="InterPro" id="IPR011712">
    <property type="entry name" value="Sig_transdc_His_kin_sub3_dim/P"/>
</dbReference>
<evidence type="ECO:0000256" key="3">
    <source>
        <dbReference type="ARBA" id="ARBA00022553"/>
    </source>
</evidence>